<evidence type="ECO:0000259" key="2">
    <source>
        <dbReference type="Pfam" id="PF08223"/>
    </source>
</evidence>
<evidence type="ECO:0000259" key="1">
    <source>
        <dbReference type="Pfam" id="PF07848"/>
    </source>
</evidence>
<dbReference type="Proteomes" id="UP000324252">
    <property type="component" value="Unassembled WGS sequence"/>
</dbReference>
<dbReference type="InterPro" id="IPR036388">
    <property type="entry name" value="WH-like_DNA-bd_sf"/>
</dbReference>
<dbReference type="SUPFAM" id="SSF46785">
    <property type="entry name" value="Winged helix' DNA-binding domain"/>
    <property type="match status" value="1"/>
</dbReference>
<protein>
    <submittedName>
        <fullName evidence="3">Transcriptional regulator, PaaX family</fullName>
    </submittedName>
</protein>
<dbReference type="Gene3D" id="3.30.70.2670">
    <property type="match status" value="1"/>
</dbReference>
<dbReference type="OrthoDB" id="2270427at2"/>
<evidence type="ECO:0000313" key="3">
    <source>
        <dbReference type="EMBL" id="SHJ51091.1"/>
    </source>
</evidence>
<dbReference type="AlphaFoldDB" id="A0A1H0BY02"/>
<name>A0A1H0BY02_9RHOB</name>
<evidence type="ECO:0000313" key="4">
    <source>
        <dbReference type="Proteomes" id="UP000324252"/>
    </source>
</evidence>
<accession>A0A1H0BY02</accession>
<dbReference type="InterPro" id="IPR011965">
    <property type="entry name" value="PaaX_trns_reg"/>
</dbReference>
<dbReference type="GO" id="GO:0006351">
    <property type="term" value="P:DNA-templated transcription"/>
    <property type="evidence" value="ECO:0007669"/>
    <property type="project" value="InterPro"/>
</dbReference>
<dbReference type="InterPro" id="IPR012906">
    <property type="entry name" value="PaaX-like_N"/>
</dbReference>
<dbReference type="Gene3D" id="1.20.58.1460">
    <property type="match status" value="1"/>
</dbReference>
<gene>
    <name evidence="3" type="ORF">SAMN05444142_101484</name>
</gene>
<sequence>MDPLAPLIDTLHADGRLRVWSLVITVFGDSVQMRGGRVSTARLQRLLGRIGVEPGALRTALSRLGRDGWVESERDGRLSHYRLTGSGRAKFTDATHRIYAPPTGPVADWALSLDEVPDTGALHLGGLALRPATAPAPAARFRMTGRIEMLAPGLGPEIATPGHLAALAALRRDLDALSGIVPAPLEAAAARTLLIHRWRRIVLRFPDLPPPLLPPGWHDEPRAAVARAWHGLSPQAEAWWDQTAGDLPPMPAADPGLWTRFGGKSLIDRAEGATLTP</sequence>
<dbReference type="Pfam" id="PF08223">
    <property type="entry name" value="PaaX_C"/>
    <property type="match status" value="1"/>
</dbReference>
<feature type="domain" description="Transcriptional repressor PaaX-like N-terminal" evidence="1">
    <location>
        <begin position="20"/>
        <end position="86"/>
    </location>
</feature>
<dbReference type="Gene3D" id="1.10.10.10">
    <property type="entry name" value="Winged helix-like DNA-binding domain superfamily/Winged helix DNA-binding domain"/>
    <property type="match status" value="1"/>
</dbReference>
<dbReference type="InterPro" id="IPR013225">
    <property type="entry name" value="PaaX_C"/>
</dbReference>
<dbReference type="RefSeq" id="WP_149786628.1">
    <property type="nucleotide sequence ID" value="NZ_FNIO01000001.1"/>
</dbReference>
<reference evidence="3 4" key="1">
    <citation type="submission" date="2016-11" db="EMBL/GenBank/DDBJ databases">
        <authorList>
            <person name="Varghese N."/>
            <person name="Submissions S."/>
        </authorList>
    </citation>
    <scope>NUCLEOTIDE SEQUENCE [LARGE SCALE GENOMIC DNA]</scope>
    <source>
        <strain evidence="3 4">DSM 29620</strain>
    </source>
</reference>
<dbReference type="EMBL" id="FQZZ01000001">
    <property type="protein sequence ID" value="SHJ51091.1"/>
    <property type="molecule type" value="Genomic_DNA"/>
</dbReference>
<proteinExistence type="predicted"/>
<keyword evidence="4" id="KW-1185">Reference proteome</keyword>
<dbReference type="InterPro" id="IPR036390">
    <property type="entry name" value="WH_DNA-bd_sf"/>
</dbReference>
<dbReference type="PANTHER" id="PTHR30319:SF1">
    <property type="entry name" value="TRANSCRIPTIONAL REPRESSOR PAAX"/>
    <property type="match status" value="1"/>
</dbReference>
<feature type="domain" description="Transcriptional repressor PaaX-like C-terminal" evidence="2">
    <location>
        <begin position="182"/>
        <end position="241"/>
    </location>
</feature>
<organism evidence="3 4">
    <name type="scientific">Lutimaribacter pacificus</name>
    <dbReference type="NCBI Taxonomy" id="391948"/>
    <lineage>
        <taxon>Bacteria</taxon>
        <taxon>Pseudomonadati</taxon>
        <taxon>Pseudomonadota</taxon>
        <taxon>Alphaproteobacteria</taxon>
        <taxon>Rhodobacterales</taxon>
        <taxon>Roseobacteraceae</taxon>
        <taxon>Lutimaribacter</taxon>
    </lineage>
</organism>
<dbReference type="PIRSF" id="PIRSF020623">
    <property type="entry name" value="PaaX"/>
    <property type="match status" value="1"/>
</dbReference>
<dbReference type="PANTHER" id="PTHR30319">
    <property type="entry name" value="PHENYLACETIC ACID REGULATOR-RELATED TRANSCRIPTIONAL REPRESSOR"/>
    <property type="match status" value="1"/>
</dbReference>
<dbReference type="Pfam" id="PF07848">
    <property type="entry name" value="PaaX"/>
    <property type="match status" value="1"/>
</dbReference>